<sequence length="137" mass="15949">MKKGTFKMLEGLIEDYPTMERYIKQVELEIEYPWQQSDDNVGGSRSTSATSATERAGLKLATDKHLRLLRERKKALDKTVQSAKPETIKIIRLWYWTKPRTKTWDGIAEEVGYSKRMCHLLRNEFIESLGKELGEIN</sequence>
<proteinExistence type="predicted"/>
<reference evidence="1 2" key="1">
    <citation type="submission" date="2020-02" db="EMBL/GenBank/DDBJ databases">
        <title>Characterization of vanA genotype vancomycin-resistant Enterococcus saigonensis VE80.</title>
        <authorList>
            <person name="Harada T."/>
            <person name="Motooka D."/>
            <person name="Nakamura S."/>
            <person name="Yamamoto Y."/>
            <person name="Kawahara R."/>
            <person name="Kawatsu K."/>
        </authorList>
    </citation>
    <scope>NUCLEOTIDE SEQUENCE [LARGE SCALE GENOMIC DNA]</scope>
    <source>
        <strain evidence="1 2">VE80</strain>
    </source>
</reference>
<evidence type="ECO:0000313" key="2">
    <source>
        <dbReference type="Proteomes" id="UP000502998"/>
    </source>
</evidence>
<keyword evidence="2" id="KW-1185">Reference proteome</keyword>
<dbReference type="NCBIfam" id="TIGR01636">
    <property type="entry name" value="phage_rinA"/>
    <property type="match status" value="1"/>
</dbReference>
<name>A0A679ISY5_9ENTE</name>
<organism evidence="1 2">
    <name type="scientific">Enterococcus saigonensis</name>
    <dbReference type="NCBI Taxonomy" id="1805431"/>
    <lineage>
        <taxon>Bacteria</taxon>
        <taxon>Bacillati</taxon>
        <taxon>Bacillota</taxon>
        <taxon>Bacilli</taxon>
        <taxon>Lactobacillales</taxon>
        <taxon>Enterococcaceae</taxon>
        <taxon>Enterococcus</taxon>
    </lineage>
</organism>
<dbReference type="KEGG" id="esg:EsVE80_21800"/>
<protein>
    <recommendedName>
        <fullName evidence="3">Transcriptional regulator</fullName>
    </recommendedName>
</protein>
<dbReference type="RefSeq" id="WP_173103774.1">
    <property type="nucleotide sequence ID" value="NZ_AP022822.1"/>
</dbReference>
<accession>A0A679ISY5</accession>
<evidence type="ECO:0000313" key="1">
    <source>
        <dbReference type="EMBL" id="BCA86657.1"/>
    </source>
</evidence>
<dbReference type="EMBL" id="AP022822">
    <property type="protein sequence ID" value="BCA86657.1"/>
    <property type="molecule type" value="Genomic_DNA"/>
</dbReference>
<dbReference type="AlphaFoldDB" id="A0A679ISY5"/>
<evidence type="ECO:0008006" key="3">
    <source>
        <dbReference type="Google" id="ProtNLM"/>
    </source>
</evidence>
<dbReference type="Proteomes" id="UP000502998">
    <property type="component" value="Chromosome"/>
</dbReference>
<gene>
    <name evidence="1" type="ORF">EsVE80_21800</name>
</gene>
<dbReference type="InterPro" id="IPR006523">
    <property type="entry name" value="RinA"/>
</dbReference>